<dbReference type="EMBL" id="JADILV010000072">
    <property type="protein sequence ID" value="MBO8484394.1"/>
    <property type="molecule type" value="Genomic_DNA"/>
</dbReference>
<evidence type="ECO:0000313" key="2">
    <source>
        <dbReference type="Proteomes" id="UP000725002"/>
    </source>
</evidence>
<comment type="caution">
    <text evidence="1">The sequence shown here is derived from an EMBL/GenBank/DDBJ whole genome shotgun (WGS) entry which is preliminary data.</text>
</comment>
<reference evidence="1" key="1">
    <citation type="submission" date="2020-10" db="EMBL/GenBank/DDBJ databases">
        <authorList>
            <person name="Gilroy R."/>
        </authorList>
    </citation>
    <scope>NUCLEOTIDE SEQUENCE</scope>
    <source>
        <strain evidence="1">G3-8215</strain>
    </source>
</reference>
<protein>
    <submittedName>
        <fullName evidence="1">Uncharacterized protein</fullName>
    </submittedName>
</protein>
<gene>
    <name evidence="1" type="ORF">IAB75_09845</name>
</gene>
<evidence type="ECO:0000313" key="1">
    <source>
        <dbReference type="EMBL" id="MBO8484394.1"/>
    </source>
</evidence>
<organism evidence="1 2">
    <name type="scientific">Candidatus Cryptobacteroides avicola</name>
    <dbReference type="NCBI Taxonomy" id="2840757"/>
    <lineage>
        <taxon>Bacteria</taxon>
        <taxon>Pseudomonadati</taxon>
        <taxon>Bacteroidota</taxon>
        <taxon>Bacteroidia</taxon>
        <taxon>Bacteroidales</taxon>
        <taxon>Candidatus Cryptobacteroides</taxon>
    </lineage>
</organism>
<dbReference type="AlphaFoldDB" id="A0A940DST8"/>
<sequence length="338" mass="38058">MYEYDFGRYIDNELGVFRIPEGKSIRVEFADGEDNWMTLAPSGDGQFRLLGGWRPNDPTADGRKQSGKVVIENTDGTSREEYTVSRRNFGLPVTWMHGIWWCKYNSMGNSRDFSDQILSSDDPAAKAGQTLFEYLTSCSAEEYYRLWGWAYIGDSGNGMKVVEQDGAAVMEGYKGGSKVNINKLDPHALSPAGYELPSLEDFNRIFDATGTVWVMWDGTHSLVSPWEGHSEVRREQRRKNGIKVGSLTLSDLIYVAMSSPDFPEHEPVVWYGPGAQWNNEGILHYGHYNNILFSVYAPSGGGWYFGGSMGGLYLQKNGAGNNDTRILRFRKSDVEYIY</sequence>
<dbReference type="Proteomes" id="UP000725002">
    <property type="component" value="Unassembled WGS sequence"/>
</dbReference>
<proteinExistence type="predicted"/>
<reference evidence="1" key="2">
    <citation type="journal article" date="2021" name="PeerJ">
        <title>Extensive microbial diversity within the chicken gut microbiome revealed by metagenomics and culture.</title>
        <authorList>
            <person name="Gilroy R."/>
            <person name="Ravi A."/>
            <person name="Getino M."/>
            <person name="Pursley I."/>
            <person name="Horton D.L."/>
            <person name="Alikhan N.F."/>
            <person name="Baker D."/>
            <person name="Gharbi K."/>
            <person name="Hall N."/>
            <person name="Watson M."/>
            <person name="Adriaenssens E.M."/>
            <person name="Foster-Nyarko E."/>
            <person name="Jarju S."/>
            <person name="Secka A."/>
            <person name="Antonio M."/>
            <person name="Oren A."/>
            <person name="Chaudhuri R.R."/>
            <person name="La Ragione R."/>
            <person name="Hildebrand F."/>
            <person name="Pallen M.J."/>
        </authorList>
    </citation>
    <scope>NUCLEOTIDE SEQUENCE</scope>
    <source>
        <strain evidence="1">G3-8215</strain>
    </source>
</reference>
<name>A0A940DST8_9BACT</name>
<accession>A0A940DST8</accession>